<dbReference type="PRINTS" id="PR00040">
    <property type="entry name" value="HTHMERR"/>
</dbReference>
<dbReference type="CDD" id="cd04785">
    <property type="entry name" value="HTH_CadR-PbrR-like"/>
    <property type="match status" value="1"/>
</dbReference>
<evidence type="ECO:0000259" key="2">
    <source>
        <dbReference type="PROSITE" id="PS50937"/>
    </source>
</evidence>
<dbReference type="EMBL" id="JBHSLU010000152">
    <property type="protein sequence ID" value="MFC5509232.1"/>
    <property type="molecule type" value="Genomic_DNA"/>
</dbReference>
<comment type="caution">
    <text evidence="3">The sequence shown here is derived from an EMBL/GenBank/DDBJ whole genome shotgun (WGS) entry which is preliminary data.</text>
</comment>
<dbReference type="RefSeq" id="WP_067991344.1">
    <property type="nucleotide sequence ID" value="NZ_JBHSLU010000152.1"/>
</dbReference>
<evidence type="ECO:0000313" key="3">
    <source>
        <dbReference type="EMBL" id="MFC5509232.1"/>
    </source>
</evidence>
<dbReference type="SUPFAM" id="SSF46955">
    <property type="entry name" value="Putative DNA-binding domain"/>
    <property type="match status" value="1"/>
</dbReference>
<dbReference type="Gene3D" id="1.10.1660.10">
    <property type="match status" value="1"/>
</dbReference>
<reference evidence="4" key="1">
    <citation type="journal article" date="2019" name="Int. J. Syst. Evol. Microbiol.">
        <title>The Global Catalogue of Microorganisms (GCM) 10K type strain sequencing project: providing services to taxonomists for standard genome sequencing and annotation.</title>
        <authorList>
            <consortium name="The Broad Institute Genomics Platform"/>
            <consortium name="The Broad Institute Genome Sequencing Center for Infectious Disease"/>
            <person name="Wu L."/>
            <person name="Ma J."/>
        </authorList>
    </citation>
    <scope>NUCLEOTIDE SEQUENCE [LARGE SCALE GENOMIC DNA]</scope>
    <source>
        <strain evidence="4">CCUG 43117</strain>
    </source>
</reference>
<dbReference type="InterPro" id="IPR047057">
    <property type="entry name" value="MerR_fam"/>
</dbReference>
<dbReference type="InterPro" id="IPR009061">
    <property type="entry name" value="DNA-bd_dom_put_sf"/>
</dbReference>
<sequence>MDTITHSRGGTFPIGELSRLTGVNIETIRYYEKIGMLPAPPRTEGGRRVYDRHHLRVLAFIRRGRELGFTLDEIKALLALGGPERAPCGEVREIATKHLDDIRAKIADLSKLERLLGQTIDRCEGGTAPECPVLDILSPEPSMVS</sequence>
<dbReference type="PANTHER" id="PTHR30204:SF92">
    <property type="entry name" value="HTH-TYPE TRANSCRIPTIONAL REGULATOR ZNTR"/>
    <property type="match status" value="1"/>
</dbReference>
<accession>A0ABW0PBJ9</accession>
<keyword evidence="1" id="KW-0238">DNA-binding</keyword>
<dbReference type="PROSITE" id="PS50937">
    <property type="entry name" value="HTH_MERR_2"/>
    <property type="match status" value="1"/>
</dbReference>
<dbReference type="PROSITE" id="PS00552">
    <property type="entry name" value="HTH_MERR_1"/>
    <property type="match status" value="1"/>
</dbReference>
<keyword evidence="4" id="KW-1185">Reference proteome</keyword>
<dbReference type="SMART" id="SM00422">
    <property type="entry name" value="HTH_MERR"/>
    <property type="match status" value="1"/>
</dbReference>
<dbReference type="Pfam" id="PF13411">
    <property type="entry name" value="MerR_1"/>
    <property type="match status" value="1"/>
</dbReference>
<evidence type="ECO:0000313" key="4">
    <source>
        <dbReference type="Proteomes" id="UP001596060"/>
    </source>
</evidence>
<proteinExistence type="predicted"/>
<dbReference type="Proteomes" id="UP001596060">
    <property type="component" value="Unassembled WGS sequence"/>
</dbReference>
<protein>
    <submittedName>
        <fullName evidence="3">Helix-turn-helix domain-containing protein</fullName>
    </submittedName>
</protein>
<name>A0ABW0PBJ9_9HYPH</name>
<organism evidence="3 4">
    <name type="scientific">Bosea massiliensis</name>
    <dbReference type="NCBI Taxonomy" id="151419"/>
    <lineage>
        <taxon>Bacteria</taxon>
        <taxon>Pseudomonadati</taxon>
        <taxon>Pseudomonadota</taxon>
        <taxon>Alphaproteobacteria</taxon>
        <taxon>Hyphomicrobiales</taxon>
        <taxon>Boseaceae</taxon>
        <taxon>Bosea</taxon>
    </lineage>
</organism>
<evidence type="ECO:0000256" key="1">
    <source>
        <dbReference type="ARBA" id="ARBA00023125"/>
    </source>
</evidence>
<dbReference type="PANTHER" id="PTHR30204">
    <property type="entry name" value="REDOX-CYCLING DRUG-SENSING TRANSCRIPTIONAL ACTIVATOR SOXR"/>
    <property type="match status" value="1"/>
</dbReference>
<gene>
    <name evidence="3" type="ORF">ACFPN9_28865</name>
</gene>
<feature type="domain" description="HTH merR-type" evidence="2">
    <location>
        <begin position="11"/>
        <end position="80"/>
    </location>
</feature>
<dbReference type="InterPro" id="IPR000551">
    <property type="entry name" value="MerR-type_HTH_dom"/>
</dbReference>